<dbReference type="Pfam" id="PF13714">
    <property type="entry name" value="PEP_mutase"/>
    <property type="match status" value="1"/>
</dbReference>
<keyword evidence="3" id="KW-1185">Reference proteome</keyword>
<keyword evidence="1" id="KW-0479">Metal-binding</keyword>
<evidence type="ECO:0000313" key="3">
    <source>
        <dbReference type="Proteomes" id="UP001336314"/>
    </source>
</evidence>
<reference evidence="2 3" key="1">
    <citation type="submission" date="2023-07" db="EMBL/GenBank/DDBJ databases">
        <title>Alkalimonas sp., MEB108 novel, alkaliphilic bacterium isolated from Lonar Lake, India.</title>
        <authorList>
            <person name="Joshi A."/>
            <person name="Thite S."/>
        </authorList>
    </citation>
    <scope>NUCLEOTIDE SEQUENCE [LARGE SCALE GENOMIC DNA]</scope>
    <source>
        <strain evidence="2 3">MEB108</strain>
    </source>
</reference>
<gene>
    <name evidence="2" type="ORF">QWY20_16595</name>
</gene>
<sequence length="291" mass="31163">MTPLNLRQLLAGNGLLALPGVYDGLSARLVEQAGFQAAFVSGAGVSFSRLGQPDLGLVSLTELADCVRQLREAVQIPLLVDMDTGFGNALNTQRSVRLLEQAGAAGLQIEDQQMPKRCGHLKGKQVIATAEMVGKLNAALDARQSDDTLIVARTDALGVNGFDDALERAERYLATGVDALFIEAPQTLAQMQQISQQFAGRIPLVHNLVEGGRSPVHSNAELAELGYRLALYPVSLLHRFIPHAQQLLQHLASAGETRSLAASMTDLYGINQLLGTDHLMATSAKYAEEDA</sequence>
<dbReference type="Proteomes" id="UP001336314">
    <property type="component" value="Unassembled WGS sequence"/>
</dbReference>
<dbReference type="PROSITE" id="PS00161">
    <property type="entry name" value="ISOCITRATE_LYASE"/>
    <property type="match status" value="1"/>
</dbReference>
<dbReference type="PANTHER" id="PTHR42905">
    <property type="entry name" value="PHOSPHOENOLPYRUVATE CARBOXYLASE"/>
    <property type="match status" value="1"/>
</dbReference>
<dbReference type="Gene3D" id="3.20.20.60">
    <property type="entry name" value="Phosphoenolpyruvate-binding domains"/>
    <property type="match status" value="1"/>
</dbReference>
<name>A0ABU7JB23_9GAMM</name>
<dbReference type="InterPro" id="IPR039556">
    <property type="entry name" value="ICL/PEPM"/>
</dbReference>
<proteinExistence type="predicted"/>
<dbReference type="PANTHER" id="PTHR42905:SF5">
    <property type="entry name" value="CARBOXYVINYL-CARBOXYPHOSPHONATE PHOSPHORYLMUTASE, CHLOROPLASTIC"/>
    <property type="match status" value="1"/>
</dbReference>
<protein>
    <submittedName>
        <fullName evidence="2">Isocitrate lyase/PEP mutase family protein</fullName>
    </submittedName>
</protein>
<dbReference type="CDD" id="cd00377">
    <property type="entry name" value="ICL_PEPM"/>
    <property type="match status" value="1"/>
</dbReference>
<organism evidence="2 3">
    <name type="scientific">Alkalimonas cellulosilytica</name>
    <dbReference type="NCBI Taxonomy" id="3058395"/>
    <lineage>
        <taxon>Bacteria</taxon>
        <taxon>Pseudomonadati</taxon>
        <taxon>Pseudomonadota</taxon>
        <taxon>Gammaproteobacteria</taxon>
        <taxon>Alkalimonas</taxon>
    </lineage>
</organism>
<keyword evidence="2" id="KW-0456">Lyase</keyword>
<comment type="caution">
    <text evidence="2">The sequence shown here is derived from an EMBL/GenBank/DDBJ whole genome shotgun (WGS) entry which is preliminary data.</text>
</comment>
<evidence type="ECO:0000313" key="2">
    <source>
        <dbReference type="EMBL" id="MEE2003080.1"/>
    </source>
</evidence>
<dbReference type="SUPFAM" id="SSF51621">
    <property type="entry name" value="Phosphoenolpyruvate/pyruvate domain"/>
    <property type="match status" value="1"/>
</dbReference>
<dbReference type="EMBL" id="JAUHLI010000021">
    <property type="protein sequence ID" value="MEE2003080.1"/>
    <property type="molecule type" value="Genomic_DNA"/>
</dbReference>
<dbReference type="InterPro" id="IPR015813">
    <property type="entry name" value="Pyrv/PenolPyrv_kinase-like_dom"/>
</dbReference>
<evidence type="ECO:0000256" key="1">
    <source>
        <dbReference type="ARBA" id="ARBA00022723"/>
    </source>
</evidence>
<dbReference type="InterPro" id="IPR018523">
    <property type="entry name" value="Isocitrate_lyase_ph_CS"/>
</dbReference>
<accession>A0ABU7JB23</accession>
<dbReference type="InterPro" id="IPR040442">
    <property type="entry name" value="Pyrv_kinase-like_dom_sf"/>
</dbReference>
<dbReference type="GO" id="GO:0016829">
    <property type="term" value="F:lyase activity"/>
    <property type="evidence" value="ECO:0007669"/>
    <property type="project" value="UniProtKB-KW"/>
</dbReference>
<dbReference type="RefSeq" id="WP_330130127.1">
    <property type="nucleotide sequence ID" value="NZ_JAUHLI010000021.1"/>
</dbReference>